<dbReference type="Proteomes" id="UP000829196">
    <property type="component" value="Unassembled WGS sequence"/>
</dbReference>
<comment type="caution">
    <text evidence="1">The sequence shown here is derived from an EMBL/GenBank/DDBJ whole genome shotgun (WGS) entry which is preliminary data.</text>
</comment>
<evidence type="ECO:0000313" key="1">
    <source>
        <dbReference type="EMBL" id="KAI0523624.1"/>
    </source>
</evidence>
<name>A0A8T3BXD6_DENNO</name>
<protein>
    <submittedName>
        <fullName evidence="1">Uncharacterized protein</fullName>
    </submittedName>
</protein>
<dbReference type="AlphaFoldDB" id="A0A8T3BXD6"/>
<sequence length="123" mass="13369">MHKKTSEVFSNVVPDTTTPKNMNILHVVSLGVNTSSSAKGIQIRLLEDGCLEASAPSFLGQDLSLAPPSSSKSASHNEDDVCWKLTNYALVCSDISSPLRTLITRRVLPTPIDRDRPSLDCFL</sequence>
<evidence type="ECO:0000313" key="2">
    <source>
        <dbReference type="Proteomes" id="UP000829196"/>
    </source>
</evidence>
<organism evidence="1 2">
    <name type="scientific">Dendrobium nobile</name>
    <name type="common">Orchid</name>
    <dbReference type="NCBI Taxonomy" id="94219"/>
    <lineage>
        <taxon>Eukaryota</taxon>
        <taxon>Viridiplantae</taxon>
        <taxon>Streptophyta</taxon>
        <taxon>Embryophyta</taxon>
        <taxon>Tracheophyta</taxon>
        <taxon>Spermatophyta</taxon>
        <taxon>Magnoliopsida</taxon>
        <taxon>Liliopsida</taxon>
        <taxon>Asparagales</taxon>
        <taxon>Orchidaceae</taxon>
        <taxon>Epidendroideae</taxon>
        <taxon>Malaxideae</taxon>
        <taxon>Dendrobiinae</taxon>
        <taxon>Dendrobium</taxon>
    </lineage>
</organism>
<keyword evidence="2" id="KW-1185">Reference proteome</keyword>
<proteinExistence type="predicted"/>
<reference evidence="1" key="1">
    <citation type="journal article" date="2022" name="Front. Genet.">
        <title>Chromosome-Scale Assembly of the Dendrobium nobile Genome Provides Insights Into the Molecular Mechanism of the Biosynthesis of the Medicinal Active Ingredient of Dendrobium.</title>
        <authorList>
            <person name="Xu Q."/>
            <person name="Niu S.-C."/>
            <person name="Li K.-L."/>
            <person name="Zheng P.-J."/>
            <person name="Zhang X.-J."/>
            <person name="Jia Y."/>
            <person name="Liu Y."/>
            <person name="Niu Y.-X."/>
            <person name="Yu L.-H."/>
            <person name="Chen D.-F."/>
            <person name="Zhang G.-Q."/>
        </authorList>
    </citation>
    <scope>NUCLEOTIDE SEQUENCE</scope>
    <source>
        <tissue evidence="1">Leaf</tissue>
    </source>
</reference>
<accession>A0A8T3BXD6</accession>
<gene>
    <name evidence="1" type="ORF">KFK09_006020</name>
</gene>
<dbReference type="EMBL" id="JAGYWB010000005">
    <property type="protein sequence ID" value="KAI0523624.1"/>
    <property type="molecule type" value="Genomic_DNA"/>
</dbReference>